<dbReference type="EMBL" id="BMAV01012276">
    <property type="protein sequence ID" value="GFY58830.1"/>
    <property type="molecule type" value="Genomic_DNA"/>
</dbReference>
<dbReference type="OrthoDB" id="10571927at2759"/>
<reference evidence="1" key="1">
    <citation type="submission" date="2020-08" db="EMBL/GenBank/DDBJ databases">
        <title>Multicomponent nature underlies the extraordinary mechanical properties of spider dragline silk.</title>
        <authorList>
            <person name="Kono N."/>
            <person name="Nakamura H."/>
            <person name="Mori M."/>
            <person name="Yoshida Y."/>
            <person name="Ohtoshi R."/>
            <person name="Malay A.D."/>
            <person name="Moran D.A.P."/>
            <person name="Tomita M."/>
            <person name="Numata K."/>
            <person name="Arakawa K."/>
        </authorList>
    </citation>
    <scope>NUCLEOTIDE SEQUENCE</scope>
</reference>
<proteinExistence type="predicted"/>
<accession>A0A8X7C7L0</accession>
<evidence type="ECO:0000313" key="1">
    <source>
        <dbReference type="EMBL" id="GFY58830.1"/>
    </source>
</evidence>
<protein>
    <submittedName>
        <fullName evidence="1">Uncharacterized protein</fullName>
    </submittedName>
</protein>
<dbReference type="Proteomes" id="UP000886998">
    <property type="component" value="Unassembled WGS sequence"/>
</dbReference>
<name>A0A8X7C7L0_9ARAC</name>
<evidence type="ECO:0000313" key="2">
    <source>
        <dbReference type="Proteomes" id="UP000886998"/>
    </source>
</evidence>
<comment type="caution">
    <text evidence="1">The sequence shown here is derived from an EMBL/GenBank/DDBJ whole genome shotgun (WGS) entry which is preliminary data.</text>
</comment>
<dbReference type="AlphaFoldDB" id="A0A8X7C7L0"/>
<organism evidence="1 2">
    <name type="scientific">Trichonephila inaurata madagascariensis</name>
    <dbReference type="NCBI Taxonomy" id="2747483"/>
    <lineage>
        <taxon>Eukaryota</taxon>
        <taxon>Metazoa</taxon>
        <taxon>Ecdysozoa</taxon>
        <taxon>Arthropoda</taxon>
        <taxon>Chelicerata</taxon>
        <taxon>Arachnida</taxon>
        <taxon>Araneae</taxon>
        <taxon>Araneomorphae</taxon>
        <taxon>Entelegynae</taxon>
        <taxon>Araneoidea</taxon>
        <taxon>Nephilidae</taxon>
        <taxon>Trichonephila</taxon>
        <taxon>Trichonephila inaurata</taxon>
    </lineage>
</organism>
<gene>
    <name evidence="1" type="ORF">TNIN_269201</name>
</gene>
<keyword evidence="2" id="KW-1185">Reference proteome</keyword>
<sequence length="99" mass="11092">MPIVNEFMDFSPPYVRSDCMPSYELIWPFTISVSVSSSSCCSAGSLWREEFGNVPMETADRLPETRPGLHKEVHYAGCSAPSPMSFSVLIEDLIFRGEH</sequence>